<evidence type="ECO:0000256" key="1">
    <source>
        <dbReference type="SAM" id="MobiDB-lite"/>
    </source>
</evidence>
<reference evidence="2" key="1">
    <citation type="journal article" date="2020" name="Nature">
        <title>Giant virus diversity and host interactions through global metagenomics.</title>
        <authorList>
            <person name="Schulz F."/>
            <person name="Roux S."/>
            <person name="Paez-Espino D."/>
            <person name="Jungbluth S."/>
            <person name="Walsh D.A."/>
            <person name="Denef V.J."/>
            <person name="McMahon K.D."/>
            <person name="Konstantinidis K.T."/>
            <person name="Eloe-Fadrosh E.A."/>
            <person name="Kyrpides N.C."/>
            <person name="Woyke T."/>
        </authorList>
    </citation>
    <scope>NUCLEOTIDE SEQUENCE</scope>
    <source>
        <strain evidence="2">GVMAG-M-3300027963-41</strain>
    </source>
</reference>
<proteinExistence type="predicted"/>
<dbReference type="EMBL" id="MN740535">
    <property type="protein sequence ID" value="QHU32101.1"/>
    <property type="molecule type" value="Genomic_DNA"/>
</dbReference>
<feature type="region of interest" description="Disordered" evidence="1">
    <location>
        <begin position="175"/>
        <end position="204"/>
    </location>
</feature>
<name>A0A6C0LQU7_9ZZZZ</name>
<accession>A0A6C0LQU7</accession>
<sequence length="204" mass="21875">MEHSVTGDGVQGVVRRNPVDGTVTVKGQILGLGTISQKIIYIAAAPVTRGIGFAGSGQPYPNKEIAYSNTPNTGIIESPDGSFTIELKGIPAGYYSGLGSIYIPPCVDFTSFTADRKMFHTTLVINETAAPWRWGSGSPAPMKPEPDSPDATGRAMYYFGREALPLFNNQEAQLRARGYPGEMTSRGWPEPDDAKPWAHASPPS</sequence>
<evidence type="ECO:0000313" key="2">
    <source>
        <dbReference type="EMBL" id="QHU32101.1"/>
    </source>
</evidence>
<dbReference type="AlphaFoldDB" id="A0A6C0LQU7"/>
<protein>
    <submittedName>
        <fullName evidence="2">Uncharacterized protein</fullName>
    </submittedName>
</protein>
<organism evidence="2">
    <name type="scientific">viral metagenome</name>
    <dbReference type="NCBI Taxonomy" id="1070528"/>
    <lineage>
        <taxon>unclassified sequences</taxon>
        <taxon>metagenomes</taxon>
        <taxon>organismal metagenomes</taxon>
    </lineage>
</organism>